<proteinExistence type="inferred from homology"/>
<organism evidence="3 4">
    <name type="scientific">Pristionchus mayeri</name>
    <dbReference type="NCBI Taxonomy" id="1317129"/>
    <lineage>
        <taxon>Eukaryota</taxon>
        <taxon>Metazoa</taxon>
        <taxon>Ecdysozoa</taxon>
        <taxon>Nematoda</taxon>
        <taxon>Chromadorea</taxon>
        <taxon>Rhabditida</taxon>
        <taxon>Rhabditina</taxon>
        <taxon>Diplogasteromorpha</taxon>
        <taxon>Diplogasteroidea</taxon>
        <taxon>Neodiplogasteridae</taxon>
        <taxon>Pristionchus</taxon>
    </lineage>
</organism>
<dbReference type="PANTHER" id="PTHR44115:SF4">
    <property type="entry name" value="OXIDOREDUCTASE"/>
    <property type="match status" value="1"/>
</dbReference>
<evidence type="ECO:0000256" key="1">
    <source>
        <dbReference type="ARBA" id="ARBA00023002"/>
    </source>
</evidence>
<dbReference type="EMBL" id="BTRK01000004">
    <property type="protein sequence ID" value="GMR50349.1"/>
    <property type="molecule type" value="Genomic_DNA"/>
</dbReference>
<gene>
    <name evidence="3" type="ORF">PMAYCL1PPCAC_20544</name>
</gene>
<dbReference type="PRINTS" id="PR00081">
    <property type="entry name" value="GDHRDH"/>
</dbReference>
<dbReference type="PANTHER" id="PTHR44115">
    <property type="entry name" value="PROTEIN CBG09704"/>
    <property type="match status" value="1"/>
</dbReference>
<feature type="non-terminal residue" evidence="3">
    <location>
        <position position="192"/>
    </location>
</feature>
<dbReference type="InterPro" id="IPR036291">
    <property type="entry name" value="NAD(P)-bd_dom_sf"/>
</dbReference>
<feature type="non-terminal residue" evidence="3">
    <location>
        <position position="1"/>
    </location>
</feature>
<evidence type="ECO:0000256" key="2">
    <source>
        <dbReference type="RuleBase" id="RU000363"/>
    </source>
</evidence>
<evidence type="ECO:0008006" key="5">
    <source>
        <dbReference type="Google" id="ProtNLM"/>
    </source>
</evidence>
<protein>
    <recommendedName>
        <fullName evidence="5">Dehydrogenase</fullName>
    </recommendedName>
</protein>
<dbReference type="AlphaFoldDB" id="A0AAN5CU48"/>
<dbReference type="PRINTS" id="PR00080">
    <property type="entry name" value="SDRFAMILY"/>
</dbReference>
<dbReference type="Proteomes" id="UP001328107">
    <property type="component" value="Unassembled WGS sequence"/>
</dbReference>
<dbReference type="Pfam" id="PF00106">
    <property type="entry name" value="adh_short"/>
    <property type="match status" value="1"/>
</dbReference>
<comment type="caution">
    <text evidence="3">The sequence shown here is derived from an EMBL/GenBank/DDBJ whole genome shotgun (WGS) entry which is preliminary data.</text>
</comment>
<comment type="similarity">
    <text evidence="2">Belongs to the short-chain dehydrogenases/reductases (SDR) family.</text>
</comment>
<evidence type="ECO:0000313" key="3">
    <source>
        <dbReference type="EMBL" id="GMR50349.1"/>
    </source>
</evidence>
<name>A0AAN5CU48_9BILA</name>
<dbReference type="SUPFAM" id="SSF51735">
    <property type="entry name" value="NAD(P)-binding Rossmann-fold domains"/>
    <property type="match status" value="1"/>
</dbReference>
<dbReference type="InterPro" id="IPR020904">
    <property type="entry name" value="Sc_DH/Rdtase_CS"/>
</dbReference>
<keyword evidence="1" id="KW-0560">Oxidoreductase</keyword>
<accession>A0AAN5CU48</accession>
<reference evidence="4" key="1">
    <citation type="submission" date="2022-10" db="EMBL/GenBank/DDBJ databases">
        <title>Genome assembly of Pristionchus species.</title>
        <authorList>
            <person name="Yoshida K."/>
            <person name="Sommer R.J."/>
        </authorList>
    </citation>
    <scope>NUCLEOTIDE SEQUENCE [LARGE SCALE GENOMIC DNA]</scope>
    <source>
        <strain evidence="4">RS5460</strain>
    </source>
</reference>
<keyword evidence="4" id="KW-1185">Reference proteome</keyword>
<dbReference type="Gene3D" id="3.40.50.720">
    <property type="entry name" value="NAD(P)-binding Rossmann-like Domain"/>
    <property type="match status" value="1"/>
</dbReference>
<dbReference type="PROSITE" id="PS00061">
    <property type="entry name" value="ADH_SHORT"/>
    <property type="match status" value="1"/>
</dbReference>
<sequence length="192" mass="20435">RKMSFFSGKVVIITGSSNGIGRATAVLFSKGGAKVTITGRNKEALEETKQLCVQVGANSDDILGLIGDVTDEAFNEQLINVTVSKFGALDVLVNNAGGVTFDTMGRAIMDIQVAEFDKMIGLNVKPVLRLSQLAVPHLEKTKGAIINVSSIAAYLQLSQMPYYSASKSALDQITVQMAGNLIKKGIRVNSVK</sequence>
<evidence type="ECO:0000313" key="4">
    <source>
        <dbReference type="Proteomes" id="UP001328107"/>
    </source>
</evidence>
<dbReference type="GO" id="GO:0016491">
    <property type="term" value="F:oxidoreductase activity"/>
    <property type="evidence" value="ECO:0007669"/>
    <property type="project" value="UniProtKB-KW"/>
</dbReference>
<dbReference type="InterPro" id="IPR002347">
    <property type="entry name" value="SDR_fam"/>
</dbReference>